<feature type="compositionally biased region" description="Gly residues" evidence="1">
    <location>
        <begin position="15"/>
        <end position="25"/>
    </location>
</feature>
<accession>A0A918Z3X8</accession>
<keyword evidence="3" id="KW-1185">Reference proteome</keyword>
<dbReference type="EMBL" id="BNBT01000002">
    <property type="protein sequence ID" value="GHE35926.1"/>
    <property type="molecule type" value="Genomic_DNA"/>
</dbReference>
<organism evidence="2 3">
    <name type="scientific">Streptomyces longispororuber</name>
    <dbReference type="NCBI Taxonomy" id="68230"/>
    <lineage>
        <taxon>Bacteria</taxon>
        <taxon>Bacillati</taxon>
        <taxon>Actinomycetota</taxon>
        <taxon>Actinomycetes</taxon>
        <taxon>Kitasatosporales</taxon>
        <taxon>Streptomycetaceae</taxon>
        <taxon>Streptomyces</taxon>
    </lineage>
</organism>
<dbReference type="Proteomes" id="UP000608024">
    <property type="component" value="Unassembled WGS sequence"/>
</dbReference>
<dbReference type="Gene3D" id="2.50.20.20">
    <property type="match status" value="1"/>
</dbReference>
<feature type="region of interest" description="Disordered" evidence="1">
    <location>
        <begin position="15"/>
        <end position="38"/>
    </location>
</feature>
<protein>
    <submittedName>
        <fullName evidence="2">Lipoprotein</fullName>
    </submittedName>
</protein>
<proteinExistence type="predicted"/>
<keyword evidence="2" id="KW-0449">Lipoprotein</keyword>
<evidence type="ECO:0000256" key="1">
    <source>
        <dbReference type="SAM" id="MobiDB-lite"/>
    </source>
</evidence>
<evidence type="ECO:0000313" key="3">
    <source>
        <dbReference type="Proteomes" id="UP000608024"/>
    </source>
</evidence>
<reference evidence="2" key="2">
    <citation type="submission" date="2020-09" db="EMBL/GenBank/DDBJ databases">
        <authorList>
            <person name="Sun Q."/>
            <person name="Ohkuma M."/>
        </authorList>
    </citation>
    <scope>NUCLEOTIDE SEQUENCE</scope>
    <source>
        <strain evidence="2">JCM 4784</strain>
    </source>
</reference>
<feature type="region of interest" description="Disordered" evidence="1">
    <location>
        <begin position="200"/>
        <end position="240"/>
    </location>
</feature>
<evidence type="ECO:0000313" key="2">
    <source>
        <dbReference type="EMBL" id="GHE35926.1"/>
    </source>
</evidence>
<reference evidence="2" key="1">
    <citation type="journal article" date="2014" name="Int. J. Syst. Evol. Microbiol.">
        <title>Complete genome sequence of Corynebacterium casei LMG S-19264T (=DSM 44701T), isolated from a smear-ripened cheese.</title>
        <authorList>
            <consortium name="US DOE Joint Genome Institute (JGI-PGF)"/>
            <person name="Walter F."/>
            <person name="Albersmeier A."/>
            <person name="Kalinowski J."/>
            <person name="Ruckert C."/>
        </authorList>
    </citation>
    <scope>NUCLEOTIDE SEQUENCE</scope>
    <source>
        <strain evidence="2">JCM 4784</strain>
    </source>
</reference>
<feature type="compositionally biased region" description="Polar residues" evidence="1">
    <location>
        <begin position="200"/>
        <end position="214"/>
    </location>
</feature>
<name>A0A918Z3X8_9ACTN</name>
<gene>
    <name evidence="2" type="ORF">GCM10018785_02050</name>
</gene>
<comment type="caution">
    <text evidence="2">The sequence shown here is derived from an EMBL/GenBank/DDBJ whole genome shotgun (WGS) entry which is preliminary data.</text>
</comment>
<dbReference type="AlphaFoldDB" id="A0A918Z3X8"/>
<sequence length="240" mass="25272">MTVAGLSSALLAGCGDDGNGSGGGSDKPFAGQSADQIAGKAVAATKQAKSLHIKGDSRQPNGASLTLDLSVDQQKNCDGTVQTQGSRADVRHVGDTFYLRGDEQYWEKSLKGQPGAAKLLPKLKDKWVKVPAEDAVTKGLCDKQGLVKAMDEDKSARKGMRKGDTTTVGGQEAIVLTKKTSAGEKLTLYVATKGEPYILRTTTEGGEKPSSATFSDYDEDVRPQKPAPGETVDLRQLAKS</sequence>